<evidence type="ECO:0000313" key="3">
    <source>
        <dbReference type="EMBL" id="OAT30924.1"/>
    </source>
</evidence>
<accession>A0A198G2G1</accession>
<gene>
    <name evidence="3" type="ORF">M983_1442</name>
</gene>
<dbReference type="InterPro" id="IPR035959">
    <property type="entry name" value="RutC-like_sf"/>
</dbReference>
<comment type="similarity">
    <text evidence="1">Belongs to the RutC family.</text>
</comment>
<keyword evidence="2" id="KW-0732">Signal</keyword>
<dbReference type="InterPro" id="IPR006175">
    <property type="entry name" value="YjgF/YER057c/UK114"/>
</dbReference>
<sequence>MRYKSLLVALPFIFGVASANAAEKVVHHKLDGMPISEAVEINAGNNLVFLSGKVPTKKSANAPDNELSSYGNTEEQTINVLEQIKANLNKLGLDMNDVVKMQVFLVGGEENNGTMDFKGFMNGYSKFFDASKTDQLPARSAFQVAKLGNPAWRVEIEVIAVRPAK</sequence>
<evidence type="ECO:0000256" key="2">
    <source>
        <dbReference type="SAM" id="SignalP"/>
    </source>
</evidence>
<dbReference type="RefSeq" id="WP_066749307.1">
    <property type="nucleotide sequence ID" value="NZ_LXEN01000066.1"/>
</dbReference>
<dbReference type="SUPFAM" id="SSF55298">
    <property type="entry name" value="YjgF-like"/>
    <property type="match status" value="1"/>
</dbReference>
<protein>
    <submittedName>
        <fullName evidence="3">TdcF family protein</fullName>
    </submittedName>
</protein>
<organism evidence="3 4">
    <name type="scientific">Proteus myxofaciens ATCC 19692</name>
    <dbReference type="NCBI Taxonomy" id="1354337"/>
    <lineage>
        <taxon>Bacteria</taxon>
        <taxon>Pseudomonadati</taxon>
        <taxon>Pseudomonadota</taxon>
        <taxon>Gammaproteobacteria</taxon>
        <taxon>Enterobacterales</taxon>
        <taxon>Morganellaceae</taxon>
        <taxon>Proteus</taxon>
    </lineage>
</organism>
<dbReference type="EMBL" id="LXEN01000066">
    <property type="protein sequence ID" value="OAT30924.1"/>
    <property type="molecule type" value="Genomic_DNA"/>
</dbReference>
<dbReference type="PANTHER" id="PTHR11803">
    <property type="entry name" value="2-IMINOBUTANOATE/2-IMINOPROPANOATE DEAMINASE RIDA"/>
    <property type="match status" value="1"/>
</dbReference>
<reference evidence="3 4" key="1">
    <citation type="submission" date="2016-04" db="EMBL/GenBank/DDBJ databases">
        <title>ATOL: Assembling a taxonomically balanced genome-scale reconstruction of the evolutionary history of the Enterobacteriaceae.</title>
        <authorList>
            <person name="Plunkett G.III."/>
            <person name="Neeno-Eckwall E.C."/>
            <person name="Glasner J.D."/>
            <person name="Perna N.T."/>
        </authorList>
    </citation>
    <scope>NUCLEOTIDE SEQUENCE [LARGE SCALE GENOMIC DNA]</scope>
    <source>
        <strain evidence="3 4">ATCC 19692</strain>
    </source>
</reference>
<dbReference type="Pfam" id="PF01042">
    <property type="entry name" value="Ribonuc_L-PSP"/>
    <property type="match status" value="1"/>
</dbReference>
<dbReference type="OrthoDB" id="9803101at2"/>
<evidence type="ECO:0000313" key="4">
    <source>
        <dbReference type="Proteomes" id="UP000094023"/>
    </source>
</evidence>
<dbReference type="CDD" id="cd06151">
    <property type="entry name" value="YjgF_YER057c_UK114_like_3"/>
    <property type="match status" value="1"/>
</dbReference>
<name>A0A198G2G1_9GAMM</name>
<feature type="chain" id="PRO_5008278866" evidence="2">
    <location>
        <begin position="22"/>
        <end position="165"/>
    </location>
</feature>
<feature type="signal peptide" evidence="2">
    <location>
        <begin position="1"/>
        <end position="21"/>
    </location>
</feature>
<comment type="caution">
    <text evidence="3">The sequence shown here is derived from an EMBL/GenBank/DDBJ whole genome shotgun (WGS) entry which is preliminary data.</text>
</comment>
<dbReference type="PATRIC" id="fig|1354337.4.peg.1472"/>
<dbReference type="STRING" id="1354337.M983_1442"/>
<proteinExistence type="inferred from homology"/>
<evidence type="ECO:0000256" key="1">
    <source>
        <dbReference type="ARBA" id="ARBA00010552"/>
    </source>
</evidence>
<dbReference type="PANTHER" id="PTHR11803:SF59">
    <property type="entry name" value="ENDORIBONUCLEASE"/>
    <property type="match status" value="1"/>
</dbReference>
<dbReference type="InterPro" id="IPR019897">
    <property type="entry name" value="RidA_CS"/>
</dbReference>
<dbReference type="Proteomes" id="UP000094023">
    <property type="component" value="Unassembled WGS sequence"/>
</dbReference>
<keyword evidence="4" id="KW-1185">Reference proteome</keyword>
<dbReference type="Gene3D" id="3.30.1330.40">
    <property type="entry name" value="RutC-like"/>
    <property type="match status" value="1"/>
</dbReference>
<dbReference type="GO" id="GO:0019239">
    <property type="term" value="F:deaminase activity"/>
    <property type="evidence" value="ECO:0007669"/>
    <property type="project" value="TreeGrafter"/>
</dbReference>
<dbReference type="AlphaFoldDB" id="A0A198G2G1"/>
<dbReference type="GO" id="GO:0005829">
    <property type="term" value="C:cytosol"/>
    <property type="evidence" value="ECO:0007669"/>
    <property type="project" value="TreeGrafter"/>
</dbReference>
<dbReference type="PROSITE" id="PS01094">
    <property type="entry name" value="UPF0076"/>
    <property type="match status" value="1"/>
</dbReference>